<dbReference type="SMART" id="SM00862">
    <property type="entry name" value="Trans_reg_C"/>
    <property type="match status" value="1"/>
</dbReference>
<dbReference type="InterPro" id="IPR011990">
    <property type="entry name" value="TPR-like_helical_dom_sf"/>
</dbReference>
<dbReference type="PANTHER" id="PTHR35807">
    <property type="entry name" value="TRANSCRIPTIONAL REGULATOR REDD-RELATED"/>
    <property type="match status" value="1"/>
</dbReference>
<protein>
    <recommendedName>
        <fullName evidence="8">OmpR/PhoB-type domain-containing protein</fullName>
    </recommendedName>
</protein>
<name>A0ABQ3PT69_9ACTN</name>
<dbReference type="InterPro" id="IPR051677">
    <property type="entry name" value="AfsR-DnrI-RedD_regulator"/>
</dbReference>
<dbReference type="Gene3D" id="1.25.40.10">
    <property type="entry name" value="Tetratricopeptide repeat domain"/>
    <property type="match status" value="1"/>
</dbReference>
<accession>A0ABQ3PT69</accession>
<dbReference type="SMART" id="SM01043">
    <property type="entry name" value="BTAD"/>
    <property type="match status" value="1"/>
</dbReference>
<feature type="region of interest" description="Disordered" evidence="7">
    <location>
        <begin position="47"/>
        <end position="107"/>
    </location>
</feature>
<keyword evidence="5" id="KW-0804">Transcription</keyword>
<dbReference type="CDD" id="cd00383">
    <property type="entry name" value="trans_reg_C"/>
    <property type="match status" value="1"/>
</dbReference>
<feature type="DNA-binding region" description="OmpR/PhoB-type" evidence="6">
    <location>
        <begin position="185"/>
        <end position="285"/>
    </location>
</feature>
<feature type="compositionally biased region" description="Low complexity" evidence="7">
    <location>
        <begin position="81"/>
        <end position="97"/>
    </location>
</feature>
<organism evidence="9 10">
    <name type="scientific">Streptomyces hydrogenans</name>
    <dbReference type="NCBI Taxonomy" id="1873719"/>
    <lineage>
        <taxon>Bacteria</taxon>
        <taxon>Bacillati</taxon>
        <taxon>Actinomycetota</taxon>
        <taxon>Actinomycetes</taxon>
        <taxon>Kitasatosporales</taxon>
        <taxon>Streptomycetaceae</taxon>
        <taxon>Streptomyces</taxon>
    </lineage>
</organism>
<dbReference type="InterPro" id="IPR000792">
    <property type="entry name" value="Tscrpt_reg_LuxR_C"/>
</dbReference>
<feature type="region of interest" description="Disordered" evidence="7">
    <location>
        <begin position="170"/>
        <end position="191"/>
    </location>
</feature>
<evidence type="ECO:0000256" key="4">
    <source>
        <dbReference type="ARBA" id="ARBA00023125"/>
    </source>
</evidence>
<reference evidence="9" key="1">
    <citation type="submission" date="2024-05" db="EMBL/GenBank/DDBJ databases">
        <title>Whole genome shotgun sequence of Streptomyces hydrogenans NBRC 13475.</title>
        <authorList>
            <person name="Komaki H."/>
            <person name="Tamura T."/>
        </authorList>
    </citation>
    <scope>NUCLEOTIDE SEQUENCE</scope>
    <source>
        <strain evidence="9">NBRC 13475</strain>
    </source>
</reference>
<dbReference type="SUPFAM" id="SSF48452">
    <property type="entry name" value="TPR-like"/>
    <property type="match status" value="1"/>
</dbReference>
<keyword evidence="10" id="KW-1185">Reference proteome</keyword>
<evidence type="ECO:0000256" key="5">
    <source>
        <dbReference type="ARBA" id="ARBA00023163"/>
    </source>
</evidence>
<dbReference type="InterPro" id="IPR036388">
    <property type="entry name" value="WH-like_DNA-bd_sf"/>
</dbReference>
<comment type="similarity">
    <text evidence="1">Belongs to the AfsR/DnrI/RedD regulatory family.</text>
</comment>
<dbReference type="InterPro" id="IPR016032">
    <property type="entry name" value="Sig_transdc_resp-reg_C-effctor"/>
</dbReference>
<dbReference type="PROSITE" id="PS51755">
    <property type="entry name" value="OMPR_PHOB"/>
    <property type="match status" value="1"/>
</dbReference>
<dbReference type="SUPFAM" id="SSF46894">
    <property type="entry name" value="C-terminal effector domain of the bipartite response regulators"/>
    <property type="match status" value="2"/>
</dbReference>
<dbReference type="InterPro" id="IPR005158">
    <property type="entry name" value="BTAD"/>
</dbReference>
<dbReference type="SMART" id="SM00421">
    <property type="entry name" value="HTH_LUXR"/>
    <property type="match status" value="1"/>
</dbReference>
<comment type="caution">
    <text evidence="9">The sequence shown here is derived from an EMBL/GenBank/DDBJ whole genome shotgun (WGS) entry which is preliminary data.</text>
</comment>
<evidence type="ECO:0000313" key="9">
    <source>
        <dbReference type="EMBL" id="GHI28211.1"/>
    </source>
</evidence>
<evidence type="ECO:0000256" key="7">
    <source>
        <dbReference type="SAM" id="MobiDB-lite"/>
    </source>
</evidence>
<evidence type="ECO:0000256" key="1">
    <source>
        <dbReference type="ARBA" id="ARBA00005820"/>
    </source>
</evidence>
<dbReference type="InterPro" id="IPR001867">
    <property type="entry name" value="OmpR/PhoB-type_DNA-bd"/>
</dbReference>
<dbReference type="CDD" id="cd15831">
    <property type="entry name" value="BTAD"/>
    <property type="match status" value="1"/>
</dbReference>
<dbReference type="PANTHER" id="PTHR35807:SF1">
    <property type="entry name" value="TRANSCRIPTIONAL REGULATOR REDD"/>
    <property type="match status" value="1"/>
</dbReference>
<evidence type="ECO:0000256" key="6">
    <source>
        <dbReference type="PROSITE-ProRule" id="PRU01091"/>
    </source>
</evidence>
<dbReference type="Pfam" id="PF03704">
    <property type="entry name" value="BTAD"/>
    <property type="match status" value="1"/>
</dbReference>
<dbReference type="Gene3D" id="1.10.10.10">
    <property type="entry name" value="Winged helix-like DNA-binding domain superfamily/Winged helix DNA-binding domain"/>
    <property type="match status" value="2"/>
</dbReference>
<feature type="domain" description="OmpR/PhoB-type" evidence="8">
    <location>
        <begin position="185"/>
        <end position="285"/>
    </location>
</feature>
<evidence type="ECO:0000256" key="2">
    <source>
        <dbReference type="ARBA" id="ARBA00023012"/>
    </source>
</evidence>
<dbReference type="EMBL" id="BNDW01000120">
    <property type="protein sequence ID" value="GHI28211.1"/>
    <property type="molecule type" value="Genomic_DNA"/>
</dbReference>
<keyword evidence="3" id="KW-0805">Transcription regulation</keyword>
<evidence type="ECO:0000313" key="10">
    <source>
        <dbReference type="Proteomes" id="UP001052739"/>
    </source>
</evidence>
<evidence type="ECO:0000256" key="3">
    <source>
        <dbReference type="ARBA" id="ARBA00023015"/>
    </source>
</evidence>
<keyword evidence="4 6" id="KW-0238">DNA-binding</keyword>
<keyword evidence="2" id="KW-0902">Two-component regulatory system</keyword>
<gene>
    <name evidence="9" type="ORF">Shyd_95820</name>
</gene>
<dbReference type="Pfam" id="PF00486">
    <property type="entry name" value="Trans_reg_C"/>
    <property type="match status" value="1"/>
</dbReference>
<proteinExistence type="inferred from homology"/>
<evidence type="ECO:0000259" key="8">
    <source>
        <dbReference type="PROSITE" id="PS51755"/>
    </source>
</evidence>
<sequence>MEKAAQKVSSLLSGVGIPIASLMRQAYLSQLDVDSISCRPVPSACRSGALPAPVTPDRSGCPGPRAPPYRVDGARQTDQSAARGAALPTTATTARPGPAGPGTGLGPQERRVLAAVGCGLRDDEIADALGLPEERVAEHLARVLAALGLRDRAAAIVHAFDAGLVAPGRGPRTGPVHRPAPPVPAGGRSRSPELRISVLGPLRARLDGRPLSLGHLRQQAVLAALALGAGRTLSRRELLDGVWGTEPPAANVVPVYVYRLRRTLRSDGGPDPVIEHGPLGYRLVPGAVDVDLARLEELLAGIGAADRAGDPAEGVRLCSRALELFRGEPLEGLPGPLAELERLRLGRRRTALVQRKAEWQLGLGRCAEAVAELSALSGEHPLDEPVAALLMRALYRTGRQAEALRVFDRVRRRLADDLGVAPSMLLRRTRRMILCGDEAGLGRPAPADAAAPLM</sequence>
<dbReference type="Pfam" id="PF00196">
    <property type="entry name" value="GerE"/>
    <property type="match status" value="1"/>
</dbReference>
<dbReference type="Proteomes" id="UP001052739">
    <property type="component" value="Unassembled WGS sequence"/>
</dbReference>